<organism evidence="2 3">
    <name type="scientific">Candida verbasci</name>
    <dbReference type="NCBI Taxonomy" id="1227364"/>
    <lineage>
        <taxon>Eukaryota</taxon>
        <taxon>Fungi</taxon>
        <taxon>Dikarya</taxon>
        <taxon>Ascomycota</taxon>
        <taxon>Saccharomycotina</taxon>
        <taxon>Pichiomycetes</taxon>
        <taxon>Debaryomycetaceae</taxon>
        <taxon>Candida/Lodderomyces clade</taxon>
        <taxon>Candida</taxon>
    </lineage>
</organism>
<keyword evidence="3" id="KW-1185">Reference proteome</keyword>
<dbReference type="OrthoDB" id="25503at2759"/>
<dbReference type="AlphaFoldDB" id="A0A9W4XI35"/>
<feature type="coiled-coil region" evidence="1">
    <location>
        <begin position="499"/>
        <end position="537"/>
    </location>
</feature>
<dbReference type="EMBL" id="CANTUO010000005">
    <property type="protein sequence ID" value="CAI5759709.1"/>
    <property type="molecule type" value="Genomic_DNA"/>
</dbReference>
<comment type="caution">
    <text evidence="2">The sequence shown here is derived from an EMBL/GenBank/DDBJ whole genome shotgun (WGS) entry which is preliminary data.</text>
</comment>
<evidence type="ECO:0000256" key="1">
    <source>
        <dbReference type="SAM" id="Coils"/>
    </source>
</evidence>
<proteinExistence type="predicted"/>
<name>A0A9W4XI35_9ASCO</name>
<dbReference type="Proteomes" id="UP001152885">
    <property type="component" value="Unassembled WGS sequence"/>
</dbReference>
<sequence length="549" mass="63364">MLSYIIPPYLLNLSIGSHLQSKIKDEKLARLNVIDTNSQYYYHPIKQTNLFSNDYYLNQIIKDKLIYKLAIIGVLGSNPMEFTQYNDDYVYELFEIFKSRIIQDKPEKKLINEEKPSSIFSSTKLGEVQIPEEAYPLEYSKYLKMSLKELLLLTNSNDKYKLPPSFVNFGNSEFFNYDLPISWVPLITEDYLEYLTEGLNMKIENNGHSNITFNATDYKTEVEDLTNSRFYNFITDKPIESTTGIFYYEVEIEQTTTESTKFKPIISMDDNSINSNSSINFSLGYVKQFSNLDNINSLGKINLEKLKKDLYLNEINDEFLNDLKILLSSRPGDFKGSFAISFEDSTFYNSLKTFESLQRAQILNMNRRLGTLSRPNESDNGKIDLAIPFKTSMVTQDTKKVYKTDVVGCGINYISKTIFITLNGILVKAINEKELSSNNSEDNLFNNSSSVYPMIGFKINQLKFEKNFTPTSVKITTNLGFVDFKFDLNCYLKQFNTIKKSLESQISNKEIGLDKLKEKLNKIISSTNKNLKKLSKEDERFILLNLENV</sequence>
<evidence type="ECO:0000313" key="3">
    <source>
        <dbReference type="Proteomes" id="UP001152885"/>
    </source>
</evidence>
<protein>
    <submittedName>
        <fullName evidence="2">Uncharacterized protein</fullName>
    </submittedName>
</protein>
<keyword evidence="1" id="KW-0175">Coiled coil</keyword>
<evidence type="ECO:0000313" key="2">
    <source>
        <dbReference type="EMBL" id="CAI5759709.1"/>
    </source>
</evidence>
<gene>
    <name evidence="2" type="ORF">CANVERA_P4220</name>
</gene>
<dbReference type="InterPro" id="IPR043136">
    <property type="entry name" value="B30.2/SPRY_sf"/>
</dbReference>
<dbReference type="Gene3D" id="2.60.120.920">
    <property type="match status" value="1"/>
</dbReference>
<accession>A0A9W4XI35</accession>
<reference evidence="2" key="1">
    <citation type="submission" date="2022-12" db="EMBL/GenBank/DDBJ databases">
        <authorList>
            <person name="Brejova B."/>
        </authorList>
    </citation>
    <scope>NUCLEOTIDE SEQUENCE</scope>
</reference>